<dbReference type="PANTHER" id="PTHR33451">
    <property type="entry name" value="MALATE-2H(+)/NA(+)-LACTATE ANTIPORTER"/>
    <property type="match status" value="1"/>
</dbReference>
<dbReference type="RefSeq" id="WP_183694899.1">
    <property type="nucleotide sequence ID" value="NZ_JACICA010000002.1"/>
</dbReference>
<dbReference type="PANTHER" id="PTHR33451:SF5">
    <property type="entry name" value="NA+_H+ ANTIPORTER"/>
    <property type="match status" value="1"/>
</dbReference>
<feature type="transmembrane region" description="Helical" evidence="9">
    <location>
        <begin position="203"/>
        <end position="222"/>
    </location>
</feature>
<evidence type="ECO:0000256" key="3">
    <source>
        <dbReference type="ARBA" id="ARBA00022449"/>
    </source>
</evidence>
<dbReference type="Proteomes" id="UP000541425">
    <property type="component" value="Unassembled WGS sequence"/>
</dbReference>
<evidence type="ECO:0000313" key="12">
    <source>
        <dbReference type="Proteomes" id="UP000541425"/>
    </source>
</evidence>
<dbReference type="EMBL" id="JACICA010000002">
    <property type="protein sequence ID" value="MBB3702234.1"/>
    <property type="molecule type" value="Genomic_DNA"/>
</dbReference>
<sequence>MLFPLNSKHTKRKKNGPLALSPMLFMVGMFVLLSFICGGFSKVPLLIVFITTSVFSLFTLRHTPFEERLTIYSRGAGQDNLLLMIWIFVLAGAFAATARQMGAVDATVNLCMQLLPPSMLLPGLFLASCFISMSIGTSVGTIVALVPIAVGMAGPSGLTEPMMVASCVGGAFFGDNLSFISDTTVVATRTQGVKMSDKFRTNFAVALPAALLTFVLYMYLGWGTTSHIAVGAVDYWKILPYVVVIITAILGLNVLIVLTGGILLTGIIGIWAGSYDVAGWLSSICDGIGGMSELILISMMAGGLLAVIRAGGGITWLIHNLTRQVKTVRGGELGIATLVSLTNLCTANNTVAILSVGPLAKAISQRFGVDPRRAASILDTFSCVVQGIIPYGAQLLMAGGLASLAPTSIMPFLFYPYILAFVMLMSIAVRRNK</sequence>
<dbReference type="InterPro" id="IPR018461">
    <property type="entry name" value="Na/H_Antiport_NhaC-like_C"/>
</dbReference>
<evidence type="ECO:0000256" key="4">
    <source>
        <dbReference type="ARBA" id="ARBA00022475"/>
    </source>
</evidence>
<evidence type="ECO:0000256" key="9">
    <source>
        <dbReference type="SAM" id="Phobius"/>
    </source>
</evidence>
<keyword evidence="6 9" id="KW-1133">Transmembrane helix</keyword>
<keyword evidence="7 9" id="KW-0472">Membrane</keyword>
<keyword evidence="4" id="KW-1003">Cell membrane</keyword>
<evidence type="ECO:0000256" key="2">
    <source>
        <dbReference type="ARBA" id="ARBA00022448"/>
    </source>
</evidence>
<feature type="transmembrane region" description="Helical" evidence="9">
    <location>
        <begin position="409"/>
        <end position="429"/>
    </location>
</feature>
<feature type="transmembrane region" description="Helical" evidence="9">
    <location>
        <begin position="81"/>
        <end position="100"/>
    </location>
</feature>
<comment type="subcellular location">
    <subcellularLocation>
        <location evidence="1">Cell membrane</location>
        <topology evidence="1">Multi-pass membrane protein</topology>
    </subcellularLocation>
</comment>
<protein>
    <submittedName>
        <fullName evidence="11">Na+/H+ antiporter NhaC</fullName>
    </submittedName>
</protein>
<dbReference type="GO" id="GO:0005886">
    <property type="term" value="C:plasma membrane"/>
    <property type="evidence" value="ECO:0007669"/>
    <property type="project" value="UniProtKB-SubCell"/>
</dbReference>
<gene>
    <name evidence="11" type="ORF">FHS60_000687</name>
</gene>
<feature type="domain" description="Na+/H+ antiporter NhaC-like C-terminal" evidence="10">
    <location>
        <begin position="47"/>
        <end position="222"/>
    </location>
</feature>
<feature type="transmembrane region" description="Helical" evidence="9">
    <location>
        <begin position="18"/>
        <end position="36"/>
    </location>
</feature>
<comment type="similarity">
    <text evidence="8">Belongs to the NhaC Na(+)/H(+) (TC 2.A.35) antiporter family.</text>
</comment>
<dbReference type="AlphaFoldDB" id="A0A7W5YDF9"/>
<keyword evidence="2" id="KW-0813">Transport</keyword>
<proteinExistence type="inferred from homology"/>
<feature type="transmembrane region" description="Helical" evidence="9">
    <location>
        <begin position="42"/>
        <end position="60"/>
    </location>
</feature>
<feature type="transmembrane region" description="Helical" evidence="9">
    <location>
        <begin position="242"/>
        <end position="273"/>
    </location>
</feature>
<keyword evidence="5 9" id="KW-0812">Transmembrane</keyword>
<evidence type="ECO:0000256" key="1">
    <source>
        <dbReference type="ARBA" id="ARBA00004651"/>
    </source>
</evidence>
<keyword evidence="3" id="KW-0050">Antiport</keyword>
<feature type="domain" description="Na+/H+ antiporter NhaC-like C-terminal" evidence="10">
    <location>
        <begin position="239"/>
        <end position="423"/>
    </location>
</feature>
<dbReference type="InterPro" id="IPR052180">
    <property type="entry name" value="NhaC_Na-H+_Antiporter"/>
</dbReference>
<dbReference type="Pfam" id="PF03553">
    <property type="entry name" value="Na_H_antiporter"/>
    <property type="match status" value="2"/>
</dbReference>
<reference evidence="11 12" key="1">
    <citation type="submission" date="2020-08" db="EMBL/GenBank/DDBJ databases">
        <title>Genomic Encyclopedia of Type Strains, Phase IV (KMG-IV): sequencing the most valuable type-strain genomes for metagenomic binning, comparative biology and taxonomic classification.</title>
        <authorList>
            <person name="Goeker M."/>
        </authorList>
    </citation>
    <scope>NUCLEOTIDE SEQUENCE [LARGE SCALE GENOMIC DNA]</scope>
    <source>
        <strain evidence="11 12">DSM 22548</strain>
    </source>
</reference>
<evidence type="ECO:0000256" key="5">
    <source>
        <dbReference type="ARBA" id="ARBA00022692"/>
    </source>
</evidence>
<dbReference type="GO" id="GO:0015297">
    <property type="term" value="F:antiporter activity"/>
    <property type="evidence" value="ECO:0007669"/>
    <property type="project" value="UniProtKB-KW"/>
</dbReference>
<feature type="transmembrane region" description="Helical" evidence="9">
    <location>
        <begin position="120"/>
        <end position="153"/>
    </location>
</feature>
<feature type="transmembrane region" description="Helical" evidence="9">
    <location>
        <begin position="294"/>
        <end position="318"/>
    </location>
</feature>
<evidence type="ECO:0000256" key="6">
    <source>
        <dbReference type="ARBA" id="ARBA00022989"/>
    </source>
</evidence>
<name>A0A7W5YDF9_9BACT</name>
<organism evidence="11 12">
    <name type="scientific">Alloprevotella rava</name>
    <dbReference type="NCBI Taxonomy" id="671218"/>
    <lineage>
        <taxon>Bacteria</taxon>
        <taxon>Pseudomonadati</taxon>
        <taxon>Bacteroidota</taxon>
        <taxon>Bacteroidia</taxon>
        <taxon>Bacteroidales</taxon>
        <taxon>Prevotellaceae</taxon>
        <taxon>Alloprevotella</taxon>
    </lineage>
</organism>
<evidence type="ECO:0000259" key="10">
    <source>
        <dbReference type="Pfam" id="PF03553"/>
    </source>
</evidence>
<evidence type="ECO:0000256" key="7">
    <source>
        <dbReference type="ARBA" id="ARBA00023136"/>
    </source>
</evidence>
<feature type="transmembrane region" description="Helical" evidence="9">
    <location>
        <begin position="377"/>
        <end position="397"/>
    </location>
</feature>
<comment type="caution">
    <text evidence="11">The sequence shown here is derived from an EMBL/GenBank/DDBJ whole genome shotgun (WGS) entry which is preliminary data.</text>
</comment>
<evidence type="ECO:0000313" key="11">
    <source>
        <dbReference type="EMBL" id="MBB3702234.1"/>
    </source>
</evidence>
<accession>A0A7W5YDF9</accession>
<evidence type="ECO:0000256" key="8">
    <source>
        <dbReference type="ARBA" id="ARBA00038435"/>
    </source>
</evidence>